<gene>
    <name evidence="2" type="ORF">TPAB3V08_LOCUS5080</name>
</gene>
<keyword evidence="3" id="KW-1185">Reference proteome</keyword>
<evidence type="ECO:0000313" key="2">
    <source>
        <dbReference type="EMBL" id="CAG2058106.1"/>
    </source>
</evidence>
<evidence type="ECO:0000256" key="1">
    <source>
        <dbReference type="SAM" id="SignalP"/>
    </source>
</evidence>
<feature type="chain" id="PRO_5045825757" evidence="1">
    <location>
        <begin position="23"/>
        <end position="64"/>
    </location>
</feature>
<dbReference type="Proteomes" id="UP001153148">
    <property type="component" value="Unassembled WGS sequence"/>
</dbReference>
<proteinExistence type="predicted"/>
<name>A0ABN7NU01_TIMPD</name>
<dbReference type="EMBL" id="CAJPIN010006625">
    <property type="protein sequence ID" value="CAG2058106.1"/>
    <property type="molecule type" value="Genomic_DNA"/>
</dbReference>
<accession>A0ABN7NU01</accession>
<organism evidence="2 3">
    <name type="scientific">Timema podura</name>
    <name type="common">Walking stick</name>
    <dbReference type="NCBI Taxonomy" id="61482"/>
    <lineage>
        <taxon>Eukaryota</taxon>
        <taxon>Metazoa</taxon>
        <taxon>Ecdysozoa</taxon>
        <taxon>Arthropoda</taxon>
        <taxon>Hexapoda</taxon>
        <taxon>Insecta</taxon>
        <taxon>Pterygota</taxon>
        <taxon>Neoptera</taxon>
        <taxon>Polyneoptera</taxon>
        <taxon>Phasmatodea</taxon>
        <taxon>Timematodea</taxon>
        <taxon>Timematoidea</taxon>
        <taxon>Timematidae</taxon>
        <taxon>Timema</taxon>
    </lineage>
</organism>
<reference evidence="2" key="1">
    <citation type="submission" date="2021-03" db="EMBL/GenBank/DDBJ databases">
        <authorList>
            <person name="Tran Van P."/>
        </authorList>
    </citation>
    <scope>NUCLEOTIDE SEQUENCE</scope>
</reference>
<protein>
    <submittedName>
        <fullName evidence="2">Uncharacterized protein</fullName>
    </submittedName>
</protein>
<keyword evidence="1" id="KW-0732">Signal</keyword>
<comment type="caution">
    <text evidence="2">The sequence shown here is derived from an EMBL/GenBank/DDBJ whole genome shotgun (WGS) entry which is preliminary data.</text>
</comment>
<feature type="signal peptide" evidence="1">
    <location>
        <begin position="1"/>
        <end position="22"/>
    </location>
</feature>
<evidence type="ECO:0000313" key="3">
    <source>
        <dbReference type="Proteomes" id="UP001153148"/>
    </source>
</evidence>
<sequence>MGWRCMCVVFTILSTSLGNARSENFIDEVEPNSEVKEGVKEGFGNQINLCRDQGLNPGPLSTEV</sequence>